<protein>
    <submittedName>
        <fullName evidence="1">Uncharacterized protein</fullName>
    </submittedName>
</protein>
<reference evidence="1 2" key="1">
    <citation type="submission" date="2016-01" db="EMBL/GenBank/DDBJ databases">
        <title>Genome Sequences of Twelve Sporeforming Bacillus Species Isolated from Foods.</title>
        <authorList>
            <person name="Berendsen E.M."/>
            <person name="Wells-Bennik M.H."/>
            <person name="Krawcyk A.O."/>
            <person name="De Jong A."/>
            <person name="Holsappel S."/>
            <person name="Eijlander R.T."/>
            <person name="Kuipers O.P."/>
        </authorList>
    </citation>
    <scope>NUCLEOTIDE SEQUENCE [LARGE SCALE GENOMIC DNA]</scope>
    <source>
        <strain evidence="1 2">B4099</strain>
    </source>
</reference>
<dbReference type="EMBL" id="LQYI01000070">
    <property type="protein sequence ID" value="KYC67529.1"/>
    <property type="molecule type" value="Genomic_DNA"/>
</dbReference>
<accession>A0A150KEF1</accession>
<dbReference type="Proteomes" id="UP000075304">
    <property type="component" value="Unassembled WGS sequence"/>
</dbReference>
<proteinExistence type="predicted"/>
<sequence length="63" mass="7248">MERGNCSEKMAYAAKKAFSDNIADDISYADMKNYYEAYKSAVAEKAKMYKKGFWRRSASSTRI</sequence>
<gene>
    <name evidence="1" type="ORF">B4099_2407</name>
</gene>
<name>A0A150KEF1_HEYCO</name>
<dbReference type="AlphaFoldDB" id="A0A150KEF1"/>
<evidence type="ECO:0000313" key="1">
    <source>
        <dbReference type="EMBL" id="KYC67529.1"/>
    </source>
</evidence>
<organism evidence="1 2">
    <name type="scientific">Heyndrickxia coagulans</name>
    <name type="common">Weizmannia coagulans</name>
    <dbReference type="NCBI Taxonomy" id="1398"/>
    <lineage>
        <taxon>Bacteria</taxon>
        <taxon>Bacillati</taxon>
        <taxon>Bacillota</taxon>
        <taxon>Bacilli</taxon>
        <taxon>Bacillales</taxon>
        <taxon>Bacillaceae</taxon>
        <taxon>Heyndrickxia</taxon>
    </lineage>
</organism>
<evidence type="ECO:0000313" key="2">
    <source>
        <dbReference type="Proteomes" id="UP000075304"/>
    </source>
</evidence>
<comment type="caution">
    <text evidence="1">The sequence shown here is derived from an EMBL/GenBank/DDBJ whole genome shotgun (WGS) entry which is preliminary data.</text>
</comment>